<dbReference type="GO" id="GO:0016740">
    <property type="term" value="F:transferase activity"/>
    <property type="evidence" value="ECO:0007669"/>
    <property type="project" value="UniProtKB-KW"/>
</dbReference>
<dbReference type="PANTHER" id="PTHR48094">
    <property type="entry name" value="PROTEIN/NUCLEIC ACID DEGLYCASE DJ-1-RELATED"/>
    <property type="match status" value="1"/>
</dbReference>
<keyword evidence="5" id="KW-0315">Glutamine amidotransferase</keyword>
<evidence type="ECO:0000313" key="5">
    <source>
        <dbReference type="EMBL" id="NMP30063.1"/>
    </source>
</evidence>
<organism evidence="5 6">
    <name type="scientific">Thalassotalea algicola</name>
    <dbReference type="NCBI Taxonomy" id="2716224"/>
    <lineage>
        <taxon>Bacteria</taxon>
        <taxon>Pseudomonadati</taxon>
        <taxon>Pseudomonadota</taxon>
        <taxon>Gammaproteobacteria</taxon>
        <taxon>Alteromonadales</taxon>
        <taxon>Colwelliaceae</taxon>
        <taxon>Thalassotalea</taxon>
    </lineage>
</organism>
<dbReference type="InterPro" id="IPR011990">
    <property type="entry name" value="TPR-like_helical_dom_sf"/>
</dbReference>
<dbReference type="SUPFAM" id="SSF52317">
    <property type="entry name" value="Class I glutamine amidotransferase-like"/>
    <property type="match status" value="1"/>
</dbReference>
<dbReference type="GO" id="GO:0005737">
    <property type="term" value="C:cytoplasm"/>
    <property type="evidence" value="ECO:0007669"/>
    <property type="project" value="TreeGrafter"/>
</dbReference>
<dbReference type="EMBL" id="JABBXH010000001">
    <property type="protein sequence ID" value="NMP30063.1"/>
    <property type="molecule type" value="Genomic_DNA"/>
</dbReference>
<keyword evidence="1" id="KW-0346">Stress response</keyword>
<reference evidence="5 6" key="1">
    <citation type="submission" date="2020-04" db="EMBL/GenBank/DDBJ databases">
        <title>Thalassotalea sp. M1531, isolated from the surface of marine red alga.</title>
        <authorList>
            <person name="Pang L."/>
            <person name="Lu D.-C."/>
        </authorList>
    </citation>
    <scope>NUCLEOTIDE SEQUENCE [LARGE SCALE GENOMIC DNA]</scope>
    <source>
        <strain evidence="5 6">M1531</strain>
    </source>
</reference>
<proteinExistence type="inferred from homology"/>
<dbReference type="InterPro" id="IPR029062">
    <property type="entry name" value="Class_I_gatase-like"/>
</dbReference>
<dbReference type="RefSeq" id="WP_169073412.1">
    <property type="nucleotide sequence ID" value="NZ_JABBXH010000001.1"/>
</dbReference>
<comment type="caution">
    <text evidence="5">The sequence shown here is derived from an EMBL/GenBank/DDBJ whole genome shotgun (WGS) entry which is preliminary data.</text>
</comment>
<evidence type="ECO:0000256" key="3">
    <source>
        <dbReference type="ARBA" id="ARBA00038493"/>
    </source>
</evidence>
<evidence type="ECO:0000256" key="1">
    <source>
        <dbReference type="ARBA" id="ARBA00023016"/>
    </source>
</evidence>
<sequence>MRNIIFTLCITLFIAVMGYMPFASAKQNPKVLMVVSSYGEDQGKTKPGYEFDEFAKAYLVFKQNGLAIDVASPKGGLVEADEYDASKPFNAKLLADEQANQQIAQTIALSEINAQDYQAVFVVGGKGAMFDLPYDKHLQAIIADIYQNQGTVSAVCHGPAALTEVKLANGEYLVANKKVNGFTNEEEKVFGKKWVKHFDFLLEDRLIERGAKFEKAGKMLGYVAIDNRLVTGQNPMSTGKTAIEVVRSLGITPKAMHFADEASMELVNNLLVNNQDISKALAENTSLYDPKLIAMYGFFHLKTAADKHAIAQAVKLMEASKPYMKHPKLSLAIAKGYEKLGNYQQAKLTLNELLATNPEFEDAKTLLNKISSNS</sequence>
<dbReference type="InterPro" id="IPR002818">
    <property type="entry name" value="DJ-1/PfpI"/>
</dbReference>
<dbReference type="CDD" id="cd03141">
    <property type="entry name" value="GATase1_Hsp31_like"/>
    <property type="match status" value="1"/>
</dbReference>
<evidence type="ECO:0000259" key="4">
    <source>
        <dbReference type="Pfam" id="PF01965"/>
    </source>
</evidence>
<dbReference type="SUPFAM" id="SSF48452">
    <property type="entry name" value="TPR-like"/>
    <property type="match status" value="1"/>
</dbReference>
<dbReference type="PANTHER" id="PTHR48094:SF11">
    <property type="entry name" value="GLUTATHIONE-INDEPENDENT GLYOXALASE HSP31-RELATED"/>
    <property type="match status" value="1"/>
</dbReference>
<feature type="domain" description="DJ-1/PfpI" evidence="4">
    <location>
        <begin position="50"/>
        <end position="239"/>
    </location>
</feature>
<accession>A0A7Y0Q590</accession>
<comment type="similarity">
    <text evidence="3">Belongs to the peptidase C56 family. HSP31-like subfamily.</text>
</comment>
<keyword evidence="5" id="KW-0808">Transferase</keyword>
<protein>
    <submittedName>
        <fullName evidence="5">Type 1 glutamine amidotransferase domain-containing protein</fullName>
    </submittedName>
</protein>
<name>A0A7Y0Q590_9GAMM</name>
<keyword evidence="6" id="KW-1185">Reference proteome</keyword>
<dbReference type="Gene3D" id="1.25.40.10">
    <property type="entry name" value="Tetratricopeptide repeat domain"/>
    <property type="match status" value="1"/>
</dbReference>
<dbReference type="AlphaFoldDB" id="A0A7Y0Q590"/>
<evidence type="ECO:0000313" key="6">
    <source>
        <dbReference type="Proteomes" id="UP000568664"/>
    </source>
</evidence>
<dbReference type="InterPro" id="IPR050325">
    <property type="entry name" value="Prot/Nucl_acid_deglycase"/>
</dbReference>
<gene>
    <name evidence="5" type="ORF">HII17_00690</name>
</gene>
<dbReference type="Proteomes" id="UP000568664">
    <property type="component" value="Unassembled WGS sequence"/>
</dbReference>
<dbReference type="Pfam" id="PF01965">
    <property type="entry name" value="DJ-1_PfpI"/>
    <property type="match status" value="1"/>
</dbReference>
<keyword evidence="2" id="KW-0456">Lyase</keyword>
<evidence type="ECO:0000256" key="2">
    <source>
        <dbReference type="ARBA" id="ARBA00023239"/>
    </source>
</evidence>
<dbReference type="GO" id="GO:0019172">
    <property type="term" value="F:glyoxalase III activity"/>
    <property type="evidence" value="ECO:0007669"/>
    <property type="project" value="TreeGrafter"/>
</dbReference>
<dbReference type="Gene3D" id="3.40.50.880">
    <property type="match status" value="1"/>
</dbReference>
<dbReference type="GO" id="GO:0019243">
    <property type="term" value="P:methylglyoxal catabolic process to D-lactate via S-lactoyl-glutathione"/>
    <property type="evidence" value="ECO:0007669"/>
    <property type="project" value="TreeGrafter"/>
</dbReference>